<evidence type="ECO:0000313" key="12">
    <source>
        <dbReference type="EMBL" id="RAZ88990.1"/>
    </source>
</evidence>
<evidence type="ECO:0000256" key="7">
    <source>
        <dbReference type="ARBA" id="ARBA00023136"/>
    </source>
</evidence>
<evidence type="ECO:0000256" key="1">
    <source>
        <dbReference type="ARBA" id="ARBA00004651"/>
    </source>
</evidence>
<accession>A0A330HM21</accession>
<dbReference type="Pfam" id="PF00664">
    <property type="entry name" value="ABC_membrane"/>
    <property type="match status" value="1"/>
</dbReference>
<evidence type="ECO:0000259" key="10">
    <source>
        <dbReference type="PROSITE" id="PS50893"/>
    </source>
</evidence>
<dbReference type="SUPFAM" id="SSF90123">
    <property type="entry name" value="ABC transporter transmembrane region"/>
    <property type="match status" value="1"/>
</dbReference>
<dbReference type="PROSITE" id="PS50893">
    <property type="entry name" value="ABC_TRANSPORTER_2"/>
    <property type="match status" value="1"/>
</dbReference>
<dbReference type="Pfam" id="PF00005">
    <property type="entry name" value="ABC_tran"/>
    <property type="match status" value="1"/>
</dbReference>
<dbReference type="Gene3D" id="1.20.1560.10">
    <property type="entry name" value="ABC transporter type 1, transmembrane domain"/>
    <property type="match status" value="1"/>
</dbReference>
<dbReference type="GO" id="GO:0015421">
    <property type="term" value="F:ABC-type oligopeptide transporter activity"/>
    <property type="evidence" value="ECO:0007669"/>
    <property type="project" value="TreeGrafter"/>
</dbReference>
<dbReference type="InterPro" id="IPR036640">
    <property type="entry name" value="ABC1_TM_sf"/>
</dbReference>
<feature type="transmembrane region" description="Helical" evidence="9">
    <location>
        <begin position="47"/>
        <end position="68"/>
    </location>
</feature>
<dbReference type="Gene3D" id="3.40.50.300">
    <property type="entry name" value="P-loop containing nucleotide triphosphate hydrolases"/>
    <property type="match status" value="1"/>
</dbReference>
<evidence type="ECO:0000256" key="6">
    <source>
        <dbReference type="ARBA" id="ARBA00022989"/>
    </source>
</evidence>
<keyword evidence="4" id="KW-0547">Nucleotide-binding</keyword>
<comment type="caution">
    <text evidence="12">The sequence shown here is derived from an EMBL/GenBank/DDBJ whole genome shotgun (WGS) entry which is preliminary data.</text>
</comment>
<evidence type="ECO:0000256" key="3">
    <source>
        <dbReference type="ARBA" id="ARBA00022692"/>
    </source>
</evidence>
<feature type="transmembrane region" description="Helical" evidence="9">
    <location>
        <begin position="186"/>
        <end position="206"/>
    </location>
</feature>
<dbReference type="PROSITE" id="PS50929">
    <property type="entry name" value="ABC_TM1F"/>
    <property type="match status" value="1"/>
</dbReference>
<dbReference type="SMART" id="SM00382">
    <property type="entry name" value="AAA"/>
    <property type="match status" value="1"/>
</dbReference>
<dbReference type="PROSITE" id="PS00211">
    <property type="entry name" value="ABC_TRANSPORTER_1"/>
    <property type="match status" value="1"/>
</dbReference>
<name>A0A330HM21_9HYPH</name>
<keyword evidence="6 9" id="KW-1133">Transmembrane helix</keyword>
<keyword evidence="5 12" id="KW-0067">ATP-binding</keyword>
<keyword evidence="13" id="KW-1185">Reference proteome</keyword>
<comment type="subcellular location">
    <subcellularLocation>
        <location evidence="1">Cell membrane</location>
        <topology evidence="1">Multi-pass membrane protein</topology>
    </subcellularLocation>
</comment>
<evidence type="ECO:0000256" key="4">
    <source>
        <dbReference type="ARBA" id="ARBA00022741"/>
    </source>
</evidence>
<dbReference type="AlphaFoldDB" id="A0A330HM21"/>
<comment type="function">
    <text evidence="8">Part of an ABC transporter complex. Transmembrane domains (TMD) form a pore in the inner membrane and the ATP-binding domain (NBD) is responsible for energy generation.</text>
</comment>
<protein>
    <submittedName>
        <fullName evidence="12">Multidrug ABC transporter ATP-binding protein</fullName>
    </submittedName>
</protein>
<gene>
    <name evidence="12" type="ORF">DPM33_21445</name>
</gene>
<proteinExistence type="inferred from homology"/>
<dbReference type="FunFam" id="3.40.50.300:FF:000218">
    <property type="entry name" value="Multidrug ABC transporter ATP-binding protein"/>
    <property type="match status" value="1"/>
</dbReference>
<dbReference type="PANTHER" id="PTHR43394:SF1">
    <property type="entry name" value="ATP-BINDING CASSETTE SUB-FAMILY B MEMBER 10, MITOCHONDRIAL"/>
    <property type="match status" value="1"/>
</dbReference>
<organism evidence="12 13">
    <name type="scientific">Mesorhizobium hawassense</name>
    <dbReference type="NCBI Taxonomy" id="1209954"/>
    <lineage>
        <taxon>Bacteria</taxon>
        <taxon>Pseudomonadati</taxon>
        <taxon>Pseudomonadota</taxon>
        <taxon>Alphaproteobacteria</taxon>
        <taxon>Hyphomicrobiales</taxon>
        <taxon>Phyllobacteriaceae</taxon>
        <taxon>Mesorhizobium</taxon>
    </lineage>
</organism>
<dbReference type="OrthoDB" id="9804259at2"/>
<evidence type="ECO:0000256" key="8">
    <source>
        <dbReference type="ARBA" id="ARBA00024725"/>
    </source>
</evidence>
<sequence length="630" mass="69233">MFDRIFTWFESRYSPVALADDRQPPMGLWRFYWYFISQFRAAYRLRMVIVAVAAISDAMLPIFVGLIVGALTDAKPGDFFAARGPLLALMVFVVLLRPLSMVVDALIRNHAIAPNLIDLIRWQSHWHVVRQDWSFFQNDFAGRIGTKVMQSGDSVEMSVNLTVDAVWYALVFVAVAIVVLARLDPLLLAVVAVWLVFYCLIFWSAMPRITRRSSALSERWSQVSGRMVDSYTNILTLKTFSTGEHEDKYVSQAVIEHADTFYHLMRVFTLMWSALFVLNAALLIAISWLALAGWNAGAMTTAAVATAIPFALQIANISGRILDVGANVFRQIGVASNSMTTIARPITMQDQPGAPALVVSAGGIEFDRVNFNYWRKDGKGGVIDNLSLTIAPGERVGLIGRSGAGKSTLVNLVLRLFDVQDGKVLIDGQDIRNVSQESVRAAIGFVNQDTSLLHRSVRENLKYGRQSASDEAMVSAAKAAQIDDVIAGLTDPHGRSGYEALVGERGVKLSGGQRQRIAIARVMLKDAPILILDEATSALDSEVEAAIQENLYKLMQGKTVIAIAHRLSTIAAMDRLVVMDKGRIIEEGSHEALIAKGGLYAQLWRRQSGGFLLEEKQVAADLSTKGEAAE</sequence>
<keyword evidence="7 9" id="KW-0472">Membrane</keyword>
<dbReference type="InterPro" id="IPR011527">
    <property type="entry name" value="ABC1_TM_dom"/>
</dbReference>
<dbReference type="Proteomes" id="UP000251558">
    <property type="component" value="Unassembled WGS sequence"/>
</dbReference>
<dbReference type="InterPro" id="IPR039421">
    <property type="entry name" value="Type_1_exporter"/>
</dbReference>
<feature type="transmembrane region" description="Helical" evidence="9">
    <location>
        <begin position="267"/>
        <end position="290"/>
    </location>
</feature>
<feature type="transmembrane region" description="Helical" evidence="9">
    <location>
        <begin position="80"/>
        <end position="99"/>
    </location>
</feature>
<dbReference type="InterPro" id="IPR003439">
    <property type="entry name" value="ABC_transporter-like_ATP-bd"/>
</dbReference>
<dbReference type="PANTHER" id="PTHR43394">
    <property type="entry name" value="ATP-DEPENDENT PERMEASE MDL1, MITOCHONDRIAL"/>
    <property type="match status" value="1"/>
</dbReference>
<reference evidence="12 13" key="1">
    <citation type="submission" date="2018-07" db="EMBL/GenBank/DDBJ databases">
        <title>Diversity of Mesorhizobium strains in Brazil.</title>
        <authorList>
            <person name="Helene L.C.F."/>
            <person name="Dall'Agnol R."/>
            <person name="Delamuta J.R.M."/>
            <person name="Hungria M."/>
        </authorList>
    </citation>
    <scope>NUCLEOTIDE SEQUENCE [LARGE SCALE GENOMIC DNA]</scope>
    <source>
        <strain evidence="12 13">AC99b</strain>
    </source>
</reference>
<feature type="transmembrane region" description="Helical" evidence="9">
    <location>
        <begin position="159"/>
        <end position="180"/>
    </location>
</feature>
<evidence type="ECO:0000256" key="5">
    <source>
        <dbReference type="ARBA" id="ARBA00022840"/>
    </source>
</evidence>
<dbReference type="SUPFAM" id="SSF52540">
    <property type="entry name" value="P-loop containing nucleoside triphosphate hydrolases"/>
    <property type="match status" value="1"/>
</dbReference>
<feature type="domain" description="ABC transporter" evidence="10">
    <location>
        <begin position="364"/>
        <end position="606"/>
    </location>
</feature>
<dbReference type="InterPro" id="IPR027417">
    <property type="entry name" value="P-loop_NTPase"/>
</dbReference>
<dbReference type="InterPro" id="IPR017871">
    <property type="entry name" value="ABC_transporter-like_CS"/>
</dbReference>
<dbReference type="RefSeq" id="WP_112099420.1">
    <property type="nucleotide sequence ID" value="NZ_QMBP01000010.1"/>
</dbReference>
<dbReference type="GO" id="GO:0016887">
    <property type="term" value="F:ATP hydrolysis activity"/>
    <property type="evidence" value="ECO:0007669"/>
    <property type="project" value="InterPro"/>
</dbReference>
<feature type="domain" description="ABC transmembrane type-1" evidence="11">
    <location>
        <begin position="47"/>
        <end position="330"/>
    </location>
</feature>
<dbReference type="InterPro" id="IPR003593">
    <property type="entry name" value="AAA+_ATPase"/>
</dbReference>
<dbReference type="GO" id="GO:0005524">
    <property type="term" value="F:ATP binding"/>
    <property type="evidence" value="ECO:0007669"/>
    <property type="project" value="UniProtKB-KW"/>
</dbReference>
<keyword evidence="3 9" id="KW-0812">Transmembrane</keyword>
<dbReference type="GO" id="GO:0005886">
    <property type="term" value="C:plasma membrane"/>
    <property type="evidence" value="ECO:0007669"/>
    <property type="project" value="UniProtKB-SubCell"/>
</dbReference>
<evidence type="ECO:0000256" key="2">
    <source>
        <dbReference type="ARBA" id="ARBA00005417"/>
    </source>
</evidence>
<evidence type="ECO:0000313" key="13">
    <source>
        <dbReference type="Proteomes" id="UP000251558"/>
    </source>
</evidence>
<dbReference type="EMBL" id="QMBP01000010">
    <property type="protein sequence ID" value="RAZ88990.1"/>
    <property type="molecule type" value="Genomic_DNA"/>
</dbReference>
<evidence type="ECO:0000256" key="9">
    <source>
        <dbReference type="SAM" id="Phobius"/>
    </source>
</evidence>
<comment type="similarity">
    <text evidence="2">Belongs to the ABC transporter superfamily.</text>
</comment>
<evidence type="ECO:0000259" key="11">
    <source>
        <dbReference type="PROSITE" id="PS50929"/>
    </source>
</evidence>